<organism evidence="3">
    <name type="scientific">mine drainage metagenome</name>
    <dbReference type="NCBI Taxonomy" id="410659"/>
    <lineage>
        <taxon>unclassified sequences</taxon>
        <taxon>metagenomes</taxon>
        <taxon>ecological metagenomes</taxon>
    </lineage>
</organism>
<name>E6PRU6_9ZZZZ</name>
<feature type="domain" description="Outer membrane protein beta-barrel" evidence="2">
    <location>
        <begin position="16"/>
        <end position="167"/>
    </location>
</feature>
<dbReference type="Gene3D" id="2.40.160.20">
    <property type="match status" value="1"/>
</dbReference>
<dbReference type="Pfam" id="PF13505">
    <property type="entry name" value="OMP_b-brl"/>
    <property type="match status" value="1"/>
</dbReference>
<comment type="caution">
    <text evidence="3">The sequence shown here is derived from an EMBL/GenBank/DDBJ whole genome shotgun (WGS) entry which is preliminary data.</text>
</comment>
<gene>
    <name evidence="3" type="ORF">CARN2_3126</name>
</gene>
<evidence type="ECO:0000259" key="2">
    <source>
        <dbReference type="Pfam" id="PF13505"/>
    </source>
</evidence>
<evidence type="ECO:0000313" key="3">
    <source>
        <dbReference type="EMBL" id="CBH97652.1"/>
    </source>
</evidence>
<accession>E6PRU6</accession>
<evidence type="ECO:0000256" key="1">
    <source>
        <dbReference type="ARBA" id="ARBA00022729"/>
    </source>
</evidence>
<dbReference type="EMBL" id="CABM01000045">
    <property type="protein sequence ID" value="CBH97652.1"/>
    <property type="molecule type" value="Genomic_DNA"/>
</dbReference>
<dbReference type="InterPro" id="IPR027385">
    <property type="entry name" value="Beta-barrel_OMP"/>
</dbReference>
<keyword evidence="1" id="KW-0732">Signal</keyword>
<protein>
    <recommendedName>
        <fullName evidence="2">Outer membrane protein beta-barrel domain-containing protein</fullName>
    </recommendedName>
</protein>
<sequence length="167" mass="17847">MYGIQLMKSTKLLMMALFFGTALAAPLANASTGFNLGANIAKTTTSGYGNSSDFGFTAGYDLNQSLGLEVGYESLMGYEMTMWSVSGLGRYQLTNHIHLLGRLGLAHWTESPTGRHNASGTNPLLGLGLSYGLTPAMSIRTEYQFVPNSGGLGTSLDTLLIGINYRF</sequence>
<dbReference type="InterPro" id="IPR011250">
    <property type="entry name" value="OMP/PagP_B-barrel"/>
</dbReference>
<reference evidence="3" key="1">
    <citation type="submission" date="2009-10" db="EMBL/GenBank/DDBJ databases">
        <title>Diversity of trophic interactions inside an arsenic-rich microbial ecosystem.</title>
        <authorList>
            <person name="Bertin P.N."/>
            <person name="Heinrich-Salmeron A."/>
            <person name="Pelletier E."/>
            <person name="Goulhen-Chollet F."/>
            <person name="Arsene-Ploetze F."/>
            <person name="Gallien S."/>
            <person name="Calteau A."/>
            <person name="Vallenet D."/>
            <person name="Casiot C."/>
            <person name="Chane-Woon-Ming B."/>
            <person name="Giloteaux L."/>
            <person name="Barakat M."/>
            <person name="Bonnefoy V."/>
            <person name="Bruneel O."/>
            <person name="Chandler M."/>
            <person name="Cleiss J."/>
            <person name="Duran R."/>
            <person name="Elbaz-Poulichet F."/>
            <person name="Fonknechten N."/>
            <person name="Lauga B."/>
            <person name="Mornico D."/>
            <person name="Ortet P."/>
            <person name="Schaeffer C."/>
            <person name="Siguier P."/>
            <person name="Alexander Thil Smith A."/>
            <person name="Van Dorsselaer A."/>
            <person name="Weissenbach J."/>
            <person name="Medigue C."/>
            <person name="Le Paslier D."/>
        </authorList>
    </citation>
    <scope>NUCLEOTIDE SEQUENCE</scope>
</reference>
<proteinExistence type="predicted"/>
<dbReference type="SUPFAM" id="SSF56925">
    <property type="entry name" value="OMPA-like"/>
    <property type="match status" value="1"/>
</dbReference>
<dbReference type="AlphaFoldDB" id="E6PRU6"/>